<protein>
    <submittedName>
        <fullName evidence="1">Uncharacterized protein</fullName>
    </submittedName>
</protein>
<organism evidence="1 2">
    <name type="scientific">Lucilia cuprina</name>
    <name type="common">Green bottle fly</name>
    <name type="synonym">Australian sheep blowfly</name>
    <dbReference type="NCBI Taxonomy" id="7375"/>
    <lineage>
        <taxon>Eukaryota</taxon>
        <taxon>Metazoa</taxon>
        <taxon>Ecdysozoa</taxon>
        <taxon>Arthropoda</taxon>
        <taxon>Hexapoda</taxon>
        <taxon>Insecta</taxon>
        <taxon>Pterygota</taxon>
        <taxon>Neoptera</taxon>
        <taxon>Endopterygota</taxon>
        <taxon>Diptera</taxon>
        <taxon>Brachycera</taxon>
        <taxon>Muscomorpha</taxon>
        <taxon>Oestroidea</taxon>
        <taxon>Calliphoridae</taxon>
        <taxon>Luciliinae</taxon>
        <taxon>Lucilia</taxon>
    </lineage>
</organism>
<dbReference type="EMBL" id="JRES01001062">
    <property type="protein sequence ID" value="KNC25894.1"/>
    <property type="molecule type" value="Genomic_DNA"/>
</dbReference>
<sequence>MLVFPIFLFKFIDSANFSNKVSNNFKSLTAIKPLLLHFQSLSVPPSSVSSLGERNIAWGAQVSHLNVEALLNTYASTSAPKSSNCCSKSARSELEKIPKRRERSRTLSSILLCACNSGNAIPQNKADVYILSSILLPNGWEITPMTGKPLLRSYTPIRTVTQSKPVDVIPGKLVKIVSPDIYSAVASALKQLF</sequence>
<accession>A0A0L0C3B1</accession>
<comment type="caution">
    <text evidence="1">The sequence shown here is derived from an EMBL/GenBank/DDBJ whole genome shotgun (WGS) entry which is preliminary data.</text>
</comment>
<dbReference type="AlphaFoldDB" id="A0A0L0C3B1"/>
<evidence type="ECO:0000313" key="1">
    <source>
        <dbReference type="EMBL" id="KNC25894.1"/>
    </source>
</evidence>
<reference evidence="1 2" key="1">
    <citation type="journal article" date="2015" name="Nat. Commun.">
        <title>Lucilia cuprina genome unlocks parasitic fly biology to underpin future interventions.</title>
        <authorList>
            <person name="Anstead C.A."/>
            <person name="Korhonen P.K."/>
            <person name="Young N.D."/>
            <person name="Hall R.S."/>
            <person name="Jex A.R."/>
            <person name="Murali S.C."/>
            <person name="Hughes D.S."/>
            <person name="Lee S.F."/>
            <person name="Perry T."/>
            <person name="Stroehlein A.J."/>
            <person name="Ansell B.R."/>
            <person name="Breugelmans B."/>
            <person name="Hofmann A."/>
            <person name="Qu J."/>
            <person name="Dugan S."/>
            <person name="Lee S.L."/>
            <person name="Chao H."/>
            <person name="Dinh H."/>
            <person name="Han Y."/>
            <person name="Doddapaneni H.V."/>
            <person name="Worley K.C."/>
            <person name="Muzny D.M."/>
            <person name="Ioannidis P."/>
            <person name="Waterhouse R.M."/>
            <person name="Zdobnov E.M."/>
            <person name="James P.J."/>
            <person name="Bagnall N.H."/>
            <person name="Kotze A.C."/>
            <person name="Gibbs R.A."/>
            <person name="Richards S."/>
            <person name="Batterham P."/>
            <person name="Gasser R.B."/>
        </authorList>
    </citation>
    <scope>NUCLEOTIDE SEQUENCE [LARGE SCALE GENOMIC DNA]</scope>
    <source>
        <strain evidence="1 2">LS</strain>
        <tissue evidence="1">Full body</tissue>
    </source>
</reference>
<evidence type="ECO:0000313" key="2">
    <source>
        <dbReference type="Proteomes" id="UP000037069"/>
    </source>
</evidence>
<gene>
    <name evidence="1" type="ORF">FF38_03416</name>
</gene>
<keyword evidence="2" id="KW-1185">Reference proteome</keyword>
<name>A0A0L0C3B1_LUCCU</name>
<proteinExistence type="predicted"/>
<dbReference type="Proteomes" id="UP000037069">
    <property type="component" value="Unassembled WGS sequence"/>
</dbReference>